<dbReference type="Pfam" id="PF00868">
    <property type="entry name" value="Transglut_N"/>
    <property type="match status" value="1"/>
</dbReference>
<dbReference type="Proteomes" id="UP001378592">
    <property type="component" value="Unassembled WGS sequence"/>
</dbReference>
<organism evidence="3 4">
    <name type="scientific">Gryllus longicercus</name>
    <dbReference type="NCBI Taxonomy" id="2509291"/>
    <lineage>
        <taxon>Eukaryota</taxon>
        <taxon>Metazoa</taxon>
        <taxon>Ecdysozoa</taxon>
        <taxon>Arthropoda</taxon>
        <taxon>Hexapoda</taxon>
        <taxon>Insecta</taxon>
        <taxon>Pterygota</taxon>
        <taxon>Neoptera</taxon>
        <taxon>Polyneoptera</taxon>
        <taxon>Orthoptera</taxon>
        <taxon>Ensifera</taxon>
        <taxon>Gryllidea</taxon>
        <taxon>Grylloidea</taxon>
        <taxon>Gryllidae</taxon>
        <taxon>Gryllinae</taxon>
        <taxon>Gryllus</taxon>
    </lineage>
</organism>
<dbReference type="PIRSF" id="PIRSF000459">
    <property type="entry name" value="TGM_EBP42"/>
    <property type="match status" value="1"/>
</dbReference>
<sequence>MAASDARSQESAESARCRLYARLCDDLGRRQRSAPNATATAALAGELPEGERALRVQLCELYGVENGFSHNTQRYFEAAAAAGAAAGAAAIGGVGSGAAVLRRGLPFALALRFDRPCDTSSDALTFIFTFEGNKRSSRELVAVINVDPIELPRGDNKEWYAAVQTAQMRDKNTATFKVMIPCSARVGIWNLTVRTYKTDLKGIRIPHTLNEYHSPDFIYVLFNPWCKEDGVYLPGEASRRECVQASEGKVWLGCARDPVSAPWVFAQYAPAVLPCAVLLLQAAGVAPALRGDPARVAHALARAVATRLVTFKDDDGVPVDSWARERANDGVPGQWTGSVAILEEYLRTLQPVRCTQSWVHSPLVVTVCRALGIPCRSVTNYESAHGCDDSLAIDCEITRHGLRPLLVGNAADEVWSFQMWNEVWAARPDLPEAYSGWQAVDATLPAANGRAGSGPAPVEAIKHGLLGLGDEVRTLHARVNGDRFLFQENPDDPDWLLHPVHQEQDAVGFLIVTKKVSKDDEKGDTDIDDITQQYKYLKERTGLNNLKPSIRKEAALDYNLAAPEVTFELMVGKTTFGQDITISLHVHNQSTDPRRVTVTCVLLARAVDCRGGHAARLKREEGTLMMRGGQREKIQLQATAAEYLGKVRPEGLVRVFALARVQETRQAWVQERTILLRKPRISVQPRSPAVEGREVTLAFTFANPLAVPLTECSYRVEGSSCPPRAAPFRDVLPGEVVTFEETVVLRQPGDHRLTASFCSRELGGVVGRGVVPVQAA</sequence>
<dbReference type="EMBL" id="JAZDUA010000189">
    <property type="protein sequence ID" value="KAK7864957.1"/>
    <property type="molecule type" value="Genomic_DNA"/>
</dbReference>
<dbReference type="InterPro" id="IPR008958">
    <property type="entry name" value="Transglutaminase_C"/>
</dbReference>
<feature type="domain" description="Transglutaminase-like" evidence="2">
    <location>
        <begin position="349"/>
        <end position="444"/>
    </location>
</feature>
<reference evidence="3 4" key="1">
    <citation type="submission" date="2024-03" db="EMBL/GenBank/DDBJ databases">
        <title>The genome assembly and annotation of the cricket Gryllus longicercus Weissman &amp; Gray.</title>
        <authorList>
            <person name="Szrajer S."/>
            <person name="Gray D."/>
            <person name="Ylla G."/>
        </authorList>
    </citation>
    <scope>NUCLEOTIDE SEQUENCE [LARGE SCALE GENOMIC DNA]</scope>
    <source>
        <strain evidence="3">DAG 2021-001</strain>
        <tissue evidence="3">Whole body minus gut</tissue>
    </source>
</reference>
<dbReference type="AlphaFoldDB" id="A0AAN9Z6V4"/>
<dbReference type="SUPFAM" id="SSF54001">
    <property type="entry name" value="Cysteine proteinases"/>
    <property type="match status" value="1"/>
</dbReference>
<dbReference type="Gene3D" id="3.90.260.10">
    <property type="entry name" value="Transglutaminase-like"/>
    <property type="match status" value="1"/>
</dbReference>
<dbReference type="InterPro" id="IPR023608">
    <property type="entry name" value="Transglutaminase_animal"/>
</dbReference>
<keyword evidence="4" id="KW-1185">Reference proteome</keyword>
<evidence type="ECO:0000313" key="3">
    <source>
        <dbReference type="EMBL" id="KAK7864957.1"/>
    </source>
</evidence>
<dbReference type="InterPro" id="IPR001102">
    <property type="entry name" value="Transglutaminase_N"/>
</dbReference>
<proteinExistence type="inferred from homology"/>
<dbReference type="SUPFAM" id="SSF81296">
    <property type="entry name" value="E set domains"/>
    <property type="match status" value="1"/>
</dbReference>
<protein>
    <recommendedName>
        <fullName evidence="2">Transglutaminase-like domain-containing protein</fullName>
    </recommendedName>
</protein>
<dbReference type="SUPFAM" id="SSF49309">
    <property type="entry name" value="Transglutaminase, two C-terminal domains"/>
    <property type="match status" value="2"/>
</dbReference>
<evidence type="ECO:0000259" key="2">
    <source>
        <dbReference type="SMART" id="SM00460"/>
    </source>
</evidence>
<comment type="similarity">
    <text evidence="1">Belongs to the transglutaminase superfamily. Transglutaminase family.</text>
</comment>
<accession>A0AAN9Z6V4</accession>
<dbReference type="Pfam" id="PF00927">
    <property type="entry name" value="Transglut_C"/>
    <property type="match status" value="1"/>
</dbReference>
<name>A0AAN9Z6V4_9ORTH</name>
<dbReference type="GO" id="GO:0003810">
    <property type="term" value="F:protein-glutamine gamma-glutamyltransferase activity"/>
    <property type="evidence" value="ECO:0007669"/>
    <property type="project" value="InterPro"/>
</dbReference>
<evidence type="ECO:0000256" key="1">
    <source>
        <dbReference type="ARBA" id="ARBA00005968"/>
    </source>
</evidence>
<dbReference type="PANTHER" id="PTHR11590:SF40">
    <property type="entry name" value="HEMOCYTE PROTEIN-GLUTAMINE GAMMA-GLUTAMYLTRANSFERASE-LIKE PROTEIN"/>
    <property type="match status" value="1"/>
</dbReference>
<gene>
    <name evidence="3" type="ORF">R5R35_004941</name>
</gene>
<dbReference type="InterPro" id="IPR050779">
    <property type="entry name" value="Transglutaminase"/>
</dbReference>
<dbReference type="SMART" id="SM00460">
    <property type="entry name" value="TGc"/>
    <property type="match status" value="1"/>
</dbReference>
<dbReference type="InterPro" id="IPR002931">
    <property type="entry name" value="Transglutaminase-like"/>
</dbReference>
<dbReference type="Gene3D" id="2.60.40.10">
    <property type="entry name" value="Immunoglobulins"/>
    <property type="match status" value="3"/>
</dbReference>
<dbReference type="Pfam" id="PF01841">
    <property type="entry name" value="Transglut_core"/>
    <property type="match status" value="1"/>
</dbReference>
<dbReference type="PANTHER" id="PTHR11590">
    <property type="entry name" value="PROTEIN-GLUTAMINE GAMMA-GLUTAMYLTRANSFERASE"/>
    <property type="match status" value="1"/>
</dbReference>
<dbReference type="InterPro" id="IPR036985">
    <property type="entry name" value="Transglutaminase-like_sf"/>
</dbReference>
<dbReference type="InterPro" id="IPR013783">
    <property type="entry name" value="Ig-like_fold"/>
</dbReference>
<dbReference type="InterPro" id="IPR036238">
    <property type="entry name" value="Transglutaminase_C_sf"/>
</dbReference>
<dbReference type="InterPro" id="IPR014756">
    <property type="entry name" value="Ig_E-set"/>
</dbReference>
<evidence type="ECO:0000313" key="4">
    <source>
        <dbReference type="Proteomes" id="UP001378592"/>
    </source>
</evidence>
<dbReference type="InterPro" id="IPR038765">
    <property type="entry name" value="Papain-like_cys_pep_sf"/>
</dbReference>
<comment type="caution">
    <text evidence="3">The sequence shown here is derived from an EMBL/GenBank/DDBJ whole genome shotgun (WGS) entry which is preliminary data.</text>
</comment>